<dbReference type="EMBL" id="UINC01148092">
    <property type="protein sequence ID" value="SVD39775.1"/>
    <property type="molecule type" value="Genomic_DNA"/>
</dbReference>
<proteinExistence type="predicted"/>
<organism evidence="1">
    <name type="scientific">marine metagenome</name>
    <dbReference type="NCBI Taxonomy" id="408172"/>
    <lineage>
        <taxon>unclassified sequences</taxon>
        <taxon>metagenomes</taxon>
        <taxon>ecological metagenomes</taxon>
    </lineage>
</organism>
<feature type="non-terminal residue" evidence="1">
    <location>
        <position position="1"/>
    </location>
</feature>
<reference evidence="1" key="1">
    <citation type="submission" date="2018-05" db="EMBL/GenBank/DDBJ databases">
        <authorList>
            <person name="Lanie J.A."/>
            <person name="Ng W.-L."/>
            <person name="Kazmierczak K.M."/>
            <person name="Andrzejewski T.M."/>
            <person name="Davidsen T.M."/>
            <person name="Wayne K.J."/>
            <person name="Tettelin H."/>
            <person name="Glass J.I."/>
            <person name="Rusch D."/>
            <person name="Podicherti R."/>
            <person name="Tsui H.-C.T."/>
            <person name="Winkler M.E."/>
        </authorList>
    </citation>
    <scope>NUCLEOTIDE SEQUENCE</scope>
</reference>
<accession>A0A382V167</accession>
<sequence>APGYQFTIHPDPTITVGKIGLCHLLQRARLRFHYGAVFHHKMISNAAKWNIRAWET</sequence>
<name>A0A382V167_9ZZZZ</name>
<dbReference type="AlphaFoldDB" id="A0A382V167"/>
<gene>
    <name evidence="1" type="ORF">METZ01_LOCUS392629</name>
</gene>
<evidence type="ECO:0000313" key="1">
    <source>
        <dbReference type="EMBL" id="SVD39775.1"/>
    </source>
</evidence>
<protein>
    <submittedName>
        <fullName evidence="1">Uncharacterized protein</fullName>
    </submittedName>
</protein>